<dbReference type="PROSITE" id="PS51087">
    <property type="entry name" value="APAG"/>
    <property type="match status" value="1"/>
</dbReference>
<dbReference type="PANTHER" id="PTHR47191">
    <property type="entry name" value="OS05G0170800 PROTEIN"/>
    <property type="match status" value="1"/>
</dbReference>
<evidence type="ECO:0000256" key="1">
    <source>
        <dbReference type="SAM" id="MobiDB-lite"/>
    </source>
</evidence>
<dbReference type="AlphaFoldDB" id="A0A7S2ZKD2"/>
<proteinExistence type="predicted"/>
<dbReference type="InterPro" id="IPR050718">
    <property type="entry name" value="ApaG-like"/>
</dbReference>
<dbReference type="Gene3D" id="2.60.40.1470">
    <property type="entry name" value="ApaG domain"/>
    <property type="match status" value="1"/>
</dbReference>
<reference evidence="3" key="1">
    <citation type="submission" date="2021-01" db="EMBL/GenBank/DDBJ databases">
        <authorList>
            <person name="Corre E."/>
            <person name="Pelletier E."/>
            <person name="Niang G."/>
            <person name="Scheremetjew M."/>
            <person name="Finn R."/>
            <person name="Kale V."/>
            <person name="Holt S."/>
            <person name="Cochrane G."/>
            <person name="Meng A."/>
            <person name="Brown T."/>
            <person name="Cohen L."/>
        </authorList>
    </citation>
    <scope>NUCLEOTIDE SEQUENCE</scope>
    <source>
        <strain evidence="3">CCMP 769</strain>
    </source>
</reference>
<accession>A0A7S2ZKD2</accession>
<gene>
    <name evidence="3" type="ORF">RMAR00112_LOCUS10395</name>
</gene>
<dbReference type="EMBL" id="HBHW01013305">
    <property type="protein sequence ID" value="CAE0042430.1"/>
    <property type="molecule type" value="Transcribed_RNA"/>
</dbReference>
<dbReference type="Pfam" id="PF04379">
    <property type="entry name" value="DUF525"/>
    <property type="match status" value="1"/>
</dbReference>
<sequence length="316" mass="35355">MGFLVLGGGVLRGGGVRSRLRDGCCSRRGDWRMVGRRKLLRRRSLDDDDGEKWKVSQEGYGGNENGIVEDDEGREKLWAEIEALETYLKRVVSAERYGEASEIKEEIDNLKRRDPYESLKTDLDMAVSEERYMDAAKIRDKLKTISPPPRKKEEPGKNTKAQWPPATASSKSELVSSGIRVQMESFYIAEQSKPEDKLYIFGYKVVVTNESANTVQLISRHLKVRFAGGDGAVWDIQGPGVVGRQPVLEPKEKFTYTSLCPFKNPPQDPIAGKPVGSMSGSYKFVFGSTGQESFDATIMEYFFIFPKGEGANGESR</sequence>
<feature type="domain" description="ApaG" evidence="2">
    <location>
        <begin position="173"/>
        <end position="310"/>
    </location>
</feature>
<evidence type="ECO:0000313" key="3">
    <source>
        <dbReference type="EMBL" id="CAE0042430.1"/>
    </source>
</evidence>
<dbReference type="InterPro" id="IPR007474">
    <property type="entry name" value="ApaG_domain"/>
</dbReference>
<feature type="region of interest" description="Disordered" evidence="1">
    <location>
        <begin position="140"/>
        <end position="171"/>
    </location>
</feature>
<dbReference type="SUPFAM" id="SSF110069">
    <property type="entry name" value="ApaG-like"/>
    <property type="match status" value="1"/>
</dbReference>
<dbReference type="PANTHER" id="PTHR47191:SF2">
    <property type="entry name" value="OS05G0170800 PROTEIN"/>
    <property type="match status" value="1"/>
</dbReference>
<organism evidence="3">
    <name type="scientific">Rhodosorus marinus</name>
    <dbReference type="NCBI Taxonomy" id="101924"/>
    <lineage>
        <taxon>Eukaryota</taxon>
        <taxon>Rhodophyta</taxon>
        <taxon>Stylonematophyceae</taxon>
        <taxon>Stylonematales</taxon>
        <taxon>Stylonemataceae</taxon>
        <taxon>Rhodosorus</taxon>
    </lineage>
</organism>
<name>A0A7S2ZKD2_9RHOD</name>
<protein>
    <recommendedName>
        <fullName evidence="2">ApaG domain-containing protein</fullName>
    </recommendedName>
</protein>
<dbReference type="InterPro" id="IPR036767">
    <property type="entry name" value="ApaG_sf"/>
</dbReference>
<evidence type="ECO:0000259" key="2">
    <source>
        <dbReference type="PROSITE" id="PS51087"/>
    </source>
</evidence>